<feature type="transmembrane region" description="Helical" evidence="5">
    <location>
        <begin position="172"/>
        <end position="188"/>
    </location>
</feature>
<feature type="transmembrane region" description="Helical" evidence="5">
    <location>
        <begin position="194"/>
        <end position="211"/>
    </location>
</feature>
<feature type="transmembrane region" description="Helical" evidence="5">
    <location>
        <begin position="90"/>
        <end position="112"/>
    </location>
</feature>
<evidence type="ECO:0000313" key="8">
    <source>
        <dbReference type="Proteomes" id="UP001501074"/>
    </source>
</evidence>
<keyword evidence="3 5" id="KW-1133">Transmembrane helix</keyword>
<evidence type="ECO:0000256" key="4">
    <source>
        <dbReference type="ARBA" id="ARBA00023136"/>
    </source>
</evidence>
<dbReference type="Pfam" id="PF01699">
    <property type="entry name" value="Na_Ca_ex"/>
    <property type="match status" value="2"/>
</dbReference>
<feature type="domain" description="Sodium/calcium exchanger membrane region" evidence="6">
    <location>
        <begin position="239"/>
        <end position="379"/>
    </location>
</feature>
<evidence type="ECO:0000313" key="7">
    <source>
        <dbReference type="EMBL" id="GAA3594368.1"/>
    </source>
</evidence>
<dbReference type="InterPro" id="IPR004837">
    <property type="entry name" value="NaCa_Exmemb"/>
</dbReference>
<comment type="subcellular location">
    <subcellularLocation>
        <location evidence="1">Membrane</location>
        <topology evidence="1">Multi-pass membrane protein</topology>
    </subcellularLocation>
</comment>
<dbReference type="EMBL" id="BAAAZO010000001">
    <property type="protein sequence ID" value="GAA3594368.1"/>
    <property type="molecule type" value="Genomic_DNA"/>
</dbReference>
<protein>
    <submittedName>
        <fullName evidence="7">Sodium/hydrogen exchanger</fullName>
    </submittedName>
</protein>
<feature type="transmembrane region" description="Helical" evidence="5">
    <location>
        <begin position="132"/>
        <end position="151"/>
    </location>
</feature>
<feature type="transmembrane region" description="Helical" evidence="5">
    <location>
        <begin position="58"/>
        <end position="78"/>
    </location>
</feature>
<accession>A0ABP6YYN2</accession>
<evidence type="ECO:0000256" key="3">
    <source>
        <dbReference type="ARBA" id="ARBA00022989"/>
    </source>
</evidence>
<evidence type="ECO:0000256" key="5">
    <source>
        <dbReference type="SAM" id="Phobius"/>
    </source>
</evidence>
<dbReference type="Proteomes" id="UP001501074">
    <property type="component" value="Unassembled WGS sequence"/>
</dbReference>
<gene>
    <name evidence="7" type="ORF">GCM10022223_06760</name>
</gene>
<proteinExistence type="predicted"/>
<sequence length="434" mass="46442">MTRPDTDPGSRAVVTTTSAVELSPRDRTRVLIRSIGLCVLLAAPAVVMRLSGLEAEPVVAMIVYGGAVFAASFVLAWAAEAAQVDISGGLAIAILALIAVLPEYAVDLYYAYTAGSDPGYVQYAAANMTGSNRLLLGLGWPVVVLVGLWGLKRVHQRRGHVLPLDAGNRLEIGFLLLAGIFAFVMPITGQIHVWMGGVLFFWFGYYAYRLSRGAVEEPKLRGASAAIGTLPQTARRRTLIGLFVFAAAVVLIAAEPFAHSLVEGGKDLGVDEFLLVQWVAPLASEAPEFIIAIMFAARGNATAAIGTLISAKVNQWTLLVGSLPMAYWAGGGSPALPLDGRQVEEVLLTATQTMLGIALILGLHFHRWSAWILLGLFLVQFPVTGTHGRIVLSIVYAVVALAALAWNYRHLVPTLRAPFARELIPESEYAGHQP</sequence>
<evidence type="ECO:0000259" key="6">
    <source>
        <dbReference type="Pfam" id="PF01699"/>
    </source>
</evidence>
<keyword evidence="8" id="KW-1185">Reference proteome</keyword>
<keyword evidence="2 5" id="KW-0812">Transmembrane</keyword>
<dbReference type="InterPro" id="IPR044880">
    <property type="entry name" value="NCX_ion-bd_dom_sf"/>
</dbReference>
<keyword evidence="4 5" id="KW-0472">Membrane</keyword>
<feature type="transmembrane region" description="Helical" evidence="5">
    <location>
        <begin position="30"/>
        <end position="52"/>
    </location>
</feature>
<evidence type="ECO:0000256" key="1">
    <source>
        <dbReference type="ARBA" id="ARBA00004141"/>
    </source>
</evidence>
<reference evidence="8" key="1">
    <citation type="journal article" date="2019" name="Int. J. Syst. Evol. Microbiol.">
        <title>The Global Catalogue of Microorganisms (GCM) 10K type strain sequencing project: providing services to taxonomists for standard genome sequencing and annotation.</title>
        <authorList>
            <consortium name="The Broad Institute Genomics Platform"/>
            <consortium name="The Broad Institute Genome Sequencing Center for Infectious Disease"/>
            <person name="Wu L."/>
            <person name="Ma J."/>
        </authorList>
    </citation>
    <scope>NUCLEOTIDE SEQUENCE [LARGE SCALE GENOMIC DNA]</scope>
    <source>
        <strain evidence="8">JCM 16902</strain>
    </source>
</reference>
<feature type="transmembrane region" description="Helical" evidence="5">
    <location>
        <begin position="390"/>
        <end position="408"/>
    </location>
</feature>
<organism evidence="7 8">
    <name type="scientific">Kineosporia mesophila</name>
    <dbReference type="NCBI Taxonomy" id="566012"/>
    <lineage>
        <taxon>Bacteria</taxon>
        <taxon>Bacillati</taxon>
        <taxon>Actinomycetota</taxon>
        <taxon>Actinomycetes</taxon>
        <taxon>Kineosporiales</taxon>
        <taxon>Kineosporiaceae</taxon>
        <taxon>Kineosporia</taxon>
    </lineage>
</organism>
<dbReference type="Gene3D" id="1.20.1420.30">
    <property type="entry name" value="NCX, central ion-binding region"/>
    <property type="match status" value="1"/>
</dbReference>
<name>A0ABP6YYN2_9ACTN</name>
<feature type="transmembrane region" description="Helical" evidence="5">
    <location>
        <begin position="239"/>
        <end position="258"/>
    </location>
</feature>
<comment type="caution">
    <text evidence="7">The sequence shown here is derived from an EMBL/GenBank/DDBJ whole genome shotgun (WGS) entry which is preliminary data.</text>
</comment>
<feature type="domain" description="Sodium/calcium exchanger membrane region" evidence="6">
    <location>
        <begin position="62"/>
        <end position="209"/>
    </location>
</feature>
<feature type="transmembrane region" description="Helical" evidence="5">
    <location>
        <begin position="356"/>
        <end position="378"/>
    </location>
</feature>
<evidence type="ECO:0000256" key="2">
    <source>
        <dbReference type="ARBA" id="ARBA00022692"/>
    </source>
</evidence>